<dbReference type="InterPro" id="IPR002110">
    <property type="entry name" value="Ankyrin_rpt"/>
</dbReference>
<feature type="compositionally biased region" description="Polar residues" evidence="1">
    <location>
        <begin position="458"/>
        <end position="470"/>
    </location>
</feature>
<dbReference type="AlphaFoldDB" id="A0AAD5YT68"/>
<feature type="region of interest" description="Disordered" evidence="1">
    <location>
        <begin position="434"/>
        <end position="477"/>
    </location>
</feature>
<sequence length="944" mass="105288">MTTTAQPPAATPLNLNSLDLAPSPDLHPLYPTPTQVSDLLNFNYGLSPKEKSELVAHCASRACVFGDFSLLQHLLSDPQAQLHLDLGIRDEDGLGLVSLAIQGFGADSDRDVEREECVRLLVTQGADMQSDNAGWTPLHHAALLSPPTLISFLMTHGCSPFALTKRKLTPLDIVTAHSIVPGREDIALLLEEAMRSEGWEGSRMDQRRRLVEQQQKRRGRRKELRADVTKVLGVHPGWWGPEPEFPASDSDTSDDELDDDENDEIYTPPLDYSSMLVFSPTTLPRMLESIVTNYPPSLKDATPANSLYMLTRFACLACDHTWMEELILSATDAIEEAFFNRADDLTSLVFWLYNTTLWLHFIQCDTSINRTCEFMGSFELIEEVINSVFVFIIRFAERRIDQLLDSTLLDYAPSSLDSIQFESEWSFLRSLTGRKKATAPPPPISHSSSNSQPAVSSNRKFSSLKGTLSPSKKHPMTPLNALFSDGPVGIQIPSPQELTSFLTALHSFLVMSDVNPALITQLWSQVFYWTGCEIFNRVITRKKFLCRSRAVQISLNLSELEDWVMEAGLPKGIQSHFIPVRDLLSWLQSLSTISEFPDLVGTIQTMRGINPLQMRRAVRDYKYEVNETRMTDECVQYLTQLQKDWERHRVKMGVEAMRKEISDRDRDMESISSSIQNDLGDQTMSSSASTHTVSSENQNPNLSIDILFDKSKDKSLWEPIKPPQPLGELLDSRYMIPLLFPTDPRMLSALPKKLNSLSSDQMSNESGVQTRSTAGDSSTSSRQSFDSSRSSRSGRSQEATDGIMSCRWRNKKIREVGLSALQRIDGAVSAARWGKPVDPRFTDDDDEGTEGVINPASPNGAVNGMGGGGKEKVLHPSYSVDDLRKAGEEEETAKITVVTQLTPLTRKSSQHANGTHGHGSRRGRQSTSESATVTPVERRQPSEF</sequence>
<feature type="compositionally biased region" description="Low complexity" evidence="1">
    <location>
        <begin position="445"/>
        <end position="457"/>
    </location>
</feature>
<feature type="compositionally biased region" description="Low complexity" evidence="1">
    <location>
        <begin position="777"/>
        <end position="796"/>
    </location>
</feature>
<feature type="compositionally biased region" description="Polar residues" evidence="1">
    <location>
        <begin position="758"/>
        <end position="776"/>
    </location>
</feature>
<feature type="compositionally biased region" description="Polar residues" evidence="1">
    <location>
        <begin position="898"/>
        <end position="913"/>
    </location>
</feature>
<dbReference type="InterPro" id="IPR052072">
    <property type="entry name" value="Vascular_dev_regulator"/>
</dbReference>
<dbReference type="GO" id="GO:0051020">
    <property type="term" value="F:GTPase binding"/>
    <property type="evidence" value="ECO:0007669"/>
    <property type="project" value="TreeGrafter"/>
</dbReference>
<reference evidence="3" key="1">
    <citation type="submission" date="2022-07" db="EMBL/GenBank/DDBJ databases">
        <title>Genome Sequence of Leucocoprinus birnbaumii.</title>
        <authorList>
            <person name="Buettner E."/>
        </authorList>
    </citation>
    <scope>NUCLEOTIDE SEQUENCE</scope>
    <source>
        <strain evidence="3">VT141</strain>
    </source>
</reference>
<dbReference type="InterPro" id="IPR036770">
    <property type="entry name" value="Ankyrin_rpt-contain_sf"/>
</dbReference>
<gene>
    <name evidence="3" type="ORF">NP233_g3033</name>
</gene>
<dbReference type="SMART" id="SM01132">
    <property type="entry name" value="DIL"/>
    <property type="match status" value="1"/>
</dbReference>
<feature type="domain" description="Dilute" evidence="2">
    <location>
        <begin position="328"/>
        <end position="644"/>
    </location>
</feature>
<organism evidence="3 4">
    <name type="scientific">Leucocoprinus birnbaumii</name>
    <dbReference type="NCBI Taxonomy" id="56174"/>
    <lineage>
        <taxon>Eukaryota</taxon>
        <taxon>Fungi</taxon>
        <taxon>Dikarya</taxon>
        <taxon>Basidiomycota</taxon>
        <taxon>Agaricomycotina</taxon>
        <taxon>Agaricomycetes</taxon>
        <taxon>Agaricomycetidae</taxon>
        <taxon>Agaricales</taxon>
        <taxon>Agaricineae</taxon>
        <taxon>Agaricaceae</taxon>
        <taxon>Leucocoprinus</taxon>
    </lineage>
</organism>
<feature type="region of interest" description="Disordered" evidence="1">
    <location>
        <begin position="758"/>
        <end position="803"/>
    </location>
</feature>
<dbReference type="PROSITE" id="PS51126">
    <property type="entry name" value="DILUTE"/>
    <property type="match status" value="1"/>
</dbReference>
<dbReference type="InterPro" id="IPR037986">
    <property type="entry name" value="Myo5p-like_CBD_DIL"/>
</dbReference>
<dbReference type="EMBL" id="JANIEX010000139">
    <property type="protein sequence ID" value="KAJ3572526.1"/>
    <property type="molecule type" value="Genomic_DNA"/>
</dbReference>
<feature type="region of interest" description="Disordered" evidence="1">
    <location>
        <begin position="235"/>
        <end position="266"/>
    </location>
</feature>
<accession>A0AAD5YT68</accession>
<dbReference type="Gene3D" id="1.25.40.20">
    <property type="entry name" value="Ankyrin repeat-containing domain"/>
    <property type="match status" value="2"/>
</dbReference>
<feature type="region of interest" description="Disordered" evidence="1">
    <location>
        <begin position="200"/>
        <end position="223"/>
    </location>
</feature>
<keyword evidence="4" id="KW-1185">Reference proteome</keyword>
<dbReference type="InterPro" id="IPR002710">
    <property type="entry name" value="Dilute_dom"/>
</dbReference>
<dbReference type="CDD" id="cd15473">
    <property type="entry name" value="Myo5p-like_CBD_DIL_ANK"/>
    <property type="match status" value="1"/>
</dbReference>
<evidence type="ECO:0000259" key="2">
    <source>
        <dbReference type="PROSITE" id="PS51126"/>
    </source>
</evidence>
<feature type="compositionally biased region" description="Basic and acidic residues" evidence="1">
    <location>
        <begin position="200"/>
        <end position="215"/>
    </location>
</feature>
<feature type="compositionally biased region" description="Acidic residues" evidence="1">
    <location>
        <begin position="251"/>
        <end position="264"/>
    </location>
</feature>
<dbReference type="Pfam" id="PF01843">
    <property type="entry name" value="DIL"/>
    <property type="match status" value="1"/>
</dbReference>
<protein>
    <recommendedName>
        <fullName evidence="2">Dilute domain-containing protein</fullName>
    </recommendedName>
</protein>
<evidence type="ECO:0000256" key="1">
    <source>
        <dbReference type="SAM" id="MobiDB-lite"/>
    </source>
</evidence>
<proteinExistence type="predicted"/>
<evidence type="ECO:0000313" key="3">
    <source>
        <dbReference type="EMBL" id="KAJ3572526.1"/>
    </source>
</evidence>
<feature type="region of interest" description="Disordered" evidence="1">
    <location>
        <begin position="835"/>
        <end position="862"/>
    </location>
</feature>
<dbReference type="Pfam" id="PF12796">
    <property type="entry name" value="Ank_2"/>
    <property type="match status" value="1"/>
</dbReference>
<name>A0AAD5YT68_9AGAR</name>
<feature type="region of interest" description="Disordered" evidence="1">
    <location>
        <begin position="898"/>
        <end position="944"/>
    </location>
</feature>
<dbReference type="SUPFAM" id="SSF48403">
    <property type="entry name" value="Ankyrin repeat"/>
    <property type="match status" value="1"/>
</dbReference>
<feature type="compositionally biased region" description="Low complexity" evidence="1">
    <location>
        <begin position="683"/>
        <end position="695"/>
    </location>
</feature>
<comment type="caution">
    <text evidence="3">The sequence shown here is derived from an EMBL/GenBank/DDBJ whole genome shotgun (WGS) entry which is preliminary data.</text>
</comment>
<dbReference type="PANTHER" id="PTHR16027:SF6">
    <property type="entry name" value="DILUTE DOMAIN-CONTAINING PROTEIN"/>
    <property type="match status" value="1"/>
</dbReference>
<evidence type="ECO:0000313" key="4">
    <source>
        <dbReference type="Proteomes" id="UP001213000"/>
    </source>
</evidence>
<feature type="region of interest" description="Disordered" evidence="1">
    <location>
        <begin position="676"/>
        <end position="699"/>
    </location>
</feature>
<dbReference type="Proteomes" id="UP001213000">
    <property type="component" value="Unassembled WGS sequence"/>
</dbReference>
<dbReference type="PANTHER" id="PTHR16027">
    <property type="entry name" value="DILUTE DOMAIN-CONTAINING PROTEIN YPR089W"/>
    <property type="match status" value="1"/>
</dbReference>